<dbReference type="jPOST" id="A0A1B0GSE4"/>
<dbReference type="FunFam" id="3.40.800.20:FF:000002">
    <property type="entry name" value="Histone deacetylase"/>
    <property type="match status" value="1"/>
</dbReference>
<evidence type="ECO:0000256" key="2">
    <source>
        <dbReference type="ARBA" id="ARBA00007738"/>
    </source>
</evidence>
<dbReference type="InterPro" id="IPR046949">
    <property type="entry name" value="HDAC4/5/7/9"/>
</dbReference>
<name>A0A1B0GSE4_MOUSE</name>
<keyword evidence="5 15" id="KW-0479">Metal-binding</keyword>
<feature type="active site" evidence="14">
    <location>
        <position position="694"/>
    </location>
</feature>
<feature type="compositionally biased region" description="Polar residues" evidence="17">
    <location>
        <begin position="185"/>
        <end position="199"/>
    </location>
</feature>
<dbReference type="ProteomicsDB" id="313936"/>
<evidence type="ECO:0000259" key="19">
    <source>
        <dbReference type="Pfam" id="PF12203"/>
    </source>
</evidence>
<feature type="site" description="Contributes to catalysis" evidence="16">
    <location>
        <position position="867"/>
    </location>
</feature>
<evidence type="ECO:0000256" key="16">
    <source>
        <dbReference type="PIRSR" id="PIRSR037911-3"/>
    </source>
</evidence>
<keyword evidence="22" id="KW-1185">Reference proteome</keyword>
<evidence type="ECO:0000256" key="3">
    <source>
        <dbReference type="ARBA" id="ARBA00012111"/>
    </source>
</evidence>
<dbReference type="InterPro" id="IPR023696">
    <property type="entry name" value="Ureohydrolase_dom_sf"/>
</dbReference>
<evidence type="ECO:0007829" key="23">
    <source>
        <dbReference type="ProteomicsDB" id="A0A1B0GSE4"/>
    </source>
</evidence>
<feature type="region of interest" description="Disordered" evidence="17">
    <location>
        <begin position="264"/>
        <end position="301"/>
    </location>
</feature>
<comment type="catalytic activity">
    <reaction evidence="12 13">
        <text>N(6)-acetyl-L-lysyl-[histone] + H2O = L-lysyl-[histone] + acetate</text>
        <dbReference type="Rhea" id="RHEA:58196"/>
        <dbReference type="Rhea" id="RHEA-COMP:9845"/>
        <dbReference type="Rhea" id="RHEA-COMP:11338"/>
        <dbReference type="ChEBI" id="CHEBI:15377"/>
        <dbReference type="ChEBI" id="CHEBI:29969"/>
        <dbReference type="ChEBI" id="CHEBI:30089"/>
        <dbReference type="ChEBI" id="CHEBI:61930"/>
        <dbReference type="EC" id="3.5.1.98"/>
    </reaction>
</comment>
<protein>
    <recommendedName>
        <fullName evidence="3 13">Histone deacetylase</fullName>
        <ecNumber evidence="3 13">3.5.1.98</ecNumber>
    </recommendedName>
</protein>
<evidence type="ECO:0000256" key="6">
    <source>
        <dbReference type="ARBA" id="ARBA00022801"/>
    </source>
</evidence>
<evidence type="ECO:0000259" key="18">
    <source>
        <dbReference type="Pfam" id="PF00850"/>
    </source>
</evidence>
<reference evidence="20" key="5">
    <citation type="submission" date="2025-09" db="UniProtKB">
        <authorList>
            <consortium name="Ensembl"/>
        </authorList>
    </citation>
    <scope>IDENTIFICATION</scope>
    <source>
        <strain evidence="20">C57BL/6J</strain>
    </source>
</reference>
<dbReference type="PIRSF" id="PIRSF037911">
    <property type="entry name" value="HDAC_II_euk"/>
    <property type="match status" value="1"/>
</dbReference>
<keyword evidence="7 15" id="KW-0862">Zinc</keyword>
<keyword evidence="23" id="KW-1267">Proteomics identification</keyword>
<keyword evidence="4 13" id="KW-0678">Repressor</keyword>
<reference evidence="20 22" key="1">
    <citation type="journal article" date="2009" name="PLoS Biol.">
        <title>Lineage-specific biology revealed by a finished genome assembly of the mouse.</title>
        <authorList>
            <consortium name="Mouse Genome Sequencing Consortium"/>
            <person name="Church D.M."/>
            <person name="Goodstadt L."/>
            <person name="Hillier L.W."/>
            <person name="Zody M.C."/>
            <person name="Goldstein S."/>
            <person name="She X."/>
            <person name="Bult C.J."/>
            <person name="Agarwala R."/>
            <person name="Cherry J.L."/>
            <person name="DiCuccio M."/>
            <person name="Hlavina W."/>
            <person name="Kapustin Y."/>
            <person name="Meric P."/>
            <person name="Maglott D."/>
            <person name="Birtle Z."/>
            <person name="Marques A.C."/>
            <person name="Graves T."/>
            <person name="Zhou S."/>
            <person name="Teague B."/>
            <person name="Potamousis K."/>
            <person name="Churas C."/>
            <person name="Place M."/>
            <person name="Herschleb J."/>
            <person name="Runnheim R."/>
            <person name="Forrest D."/>
            <person name="Amos-Landgraf J."/>
            <person name="Schwartz D.C."/>
            <person name="Cheng Z."/>
            <person name="Lindblad-Toh K."/>
            <person name="Eichler E.E."/>
            <person name="Ponting C.P."/>
        </authorList>
    </citation>
    <scope>NUCLEOTIDE SEQUENCE [LARGE SCALE GENOMIC DNA]</scope>
    <source>
        <strain evidence="20 22">C57BL/6J</strain>
    </source>
</reference>
<dbReference type="AGR" id="MGI:1931221"/>
<evidence type="ECO:0000313" key="21">
    <source>
        <dbReference type="MGI" id="MGI:1931221"/>
    </source>
</evidence>
<organism evidence="20 22">
    <name type="scientific">Mus musculus</name>
    <name type="common">Mouse</name>
    <dbReference type="NCBI Taxonomy" id="10090"/>
    <lineage>
        <taxon>Eukaryota</taxon>
        <taxon>Metazoa</taxon>
        <taxon>Chordata</taxon>
        <taxon>Craniata</taxon>
        <taxon>Vertebrata</taxon>
        <taxon>Euteleostomi</taxon>
        <taxon>Mammalia</taxon>
        <taxon>Eutheria</taxon>
        <taxon>Euarchontoglires</taxon>
        <taxon>Glires</taxon>
        <taxon>Rodentia</taxon>
        <taxon>Myomorpha</taxon>
        <taxon>Muroidea</taxon>
        <taxon>Muridae</taxon>
        <taxon>Murinae</taxon>
        <taxon>Mus</taxon>
        <taxon>Mus</taxon>
    </lineage>
</organism>
<feature type="region of interest" description="Disordered" evidence="17">
    <location>
        <begin position="183"/>
        <end position="242"/>
    </location>
</feature>
<dbReference type="GeneTree" id="ENSGT00940000160307"/>
<dbReference type="MGI" id="MGI:1931221">
    <property type="gene designation" value="Hdac9"/>
</dbReference>
<dbReference type="Ensembl" id="ENSMUST00000210724.2">
    <property type="protein sequence ID" value="ENSMUSP00000147903.2"/>
    <property type="gene ID" value="ENSMUSG00000004698.12"/>
</dbReference>
<comment type="function">
    <text evidence="13">Responsible for the deacetylation of lysine residues on the N-terminal part of the core histones (H2A, H2B, H3 and H4). Histone deacetylation gives a tag for epigenetic repression and plays an important role in transcriptional regulation, cell cycle progression and developmental events.</text>
</comment>
<evidence type="ECO:0000256" key="17">
    <source>
        <dbReference type="SAM" id="MobiDB-lite"/>
    </source>
</evidence>
<dbReference type="AlphaFoldDB" id="A0A1B0GSE4"/>
<dbReference type="InterPro" id="IPR024643">
    <property type="entry name" value="Hist_deacetylase_Gln_rich_N"/>
</dbReference>
<keyword evidence="6 13" id="KW-0378">Hydrolase</keyword>
<dbReference type="Antibodypedia" id="6494">
    <property type="antibodies" value="648 antibodies from 40 providers"/>
</dbReference>
<dbReference type="ExpressionAtlas" id="A0A1B0GSE4">
    <property type="expression patterns" value="baseline and differential"/>
</dbReference>
<evidence type="ECO:0000313" key="22">
    <source>
        <dbReference type="Proteomes" id="UP000000589"/>
    </source>
</evidence>
<reference evidence="24" key="2">
    <citation type="journal article" date="2010" name="Cell">
        <title>A tissue-specific atlas of mouse protein phosphorylation and expression.</title>
        <authorList>
            <person name="Huttlin E.L."/>
            <person name="Jedrychowski M.P."/>
            <person name="Elias J.E."/>
            <person name="Goswami T."/>
            <person name="Rad R."/>
            <person name="Beausoleil S.A."/>
            <person name="Villen J."/>
            <person name="Haas W."/>
            <person name="Sowa M.E."/>
            <person name="Gygi S.P."/>
        </authorList>
    </citation>
    <scope>IDENTIFICATION BY MASS SPECTROMETRY [LARGE SCALE ANALYSIS]</scope>
</reference>
<dbReference type="Bgee" id="ENSMUSG00000004698">
    <property type="expression patterns" value="Expressed in interventricular septum and 190 other cell types or tissues"/>
</dbReference>
<evidence type="ECO:0000313" key="20">
    <source>
        <dbReference type="Ensembl" id="ENSMUSP00000147903.2"/>
    </source>
</evidence>
<comment type="subcellular location">
    <subcellularLocation>
        <location evidence="1 13">Nucleus</location>
    </subcellularLocation>
</comment>
<dbReference type="InterPro" id="IPR023801">
    <property type="entry name" value="His_deacetylse_dom"/>
</dbReference>
<feature type="binding site" evidence="15">
    <location>
        <position position="557"/>
    </location>
    <ligand>
        <name>Zn(2+)</name>
        <dbReference type="ChEBI" id="CHEBI:29105"/>
    </ligand>
</feature>
<dbReference type="Gene3D" id="6.10.250.1550">
    <property type="match status" value="1"/>
</dbReference>
<evidence type="ECO:0000256" key="15">
    <source>
        <dbReference type="PIRSR" id="PIRSR037911-2"/>
    </source>
</evidence>
<keyword evidence="10 13" id="KW-0804">Transcription</keyword>
<feature type="domain" description="Histone deacetylase glutamine rich N-terminal" evidence="19">
    <location>
        <begin position="37"/>
        <end position="124"/>
    </location>
</feature>
<feature type="binding site" evidence="15">
    <location>
        <position position="642"/>
    </location>
    <ligand>
        <name>Zn(2+)</name>
        <dbReference type="ChEBI" id="CHEBI:29105"/>
    </ligand>
</feature>
<gene>
    <name evidence="20 21" type="primary">Hdac9</name>
</gene>
<dbReference type="GO" id="GO:0000122">
    <property type="term" value="P:negative regulation of transcription by RNA polymerase II"/>
    <property type="evidence" value="ECO:0007669"/>
    <property type="project" value="InterPro"/>
</dbReference>
<evidence type="ECO:0000256" key="8">
    <source>
        <dbReference type="ARBA" id="ARBA00022853"/>
    </source>
</evidence>
<feature type="region of interest" description="Disordered" evidence="17">
    <location>
        <begin position="515"/>
        <end position="541"/>
    </location>
</feature>
<proteinExistence type="evidence at protein level"/>
<dbReference type="SMR" id="A0A1B0GSE4"/>
<feature type="region of interest" description="Disordered" evidence="17">
    <location>
        <begin position="110"/>
        <end position="170"/>
    </location>
</feature>
<feature type="compositionally biased region" description="Low complexity" evidence="17">
    <location>
        <begin position="521"/>
        <end position="534"/>
    </location>
</feature>
<evidence type="ECO:0000256" key="11">
    <source>
        <dbReference type="ARBA" id="ARBA00023242"/>
    </source>
</evidence>
<evidence type="ECO:0000256" key="1">
    <source>
        <dbReference type="ARBA" id="ARBA00004123"/>
    </source>
</evidence>
<evidence type="ECO:0000256" key="9">
    <source>
        <dbReference type="ARBA" id="ARBA00023015"/>
    </source>
</evidence>
<feature type="compositionally biased region" description="Low complexity" evidence="17">
    <location>
        <begin position="264"/>
        <end position="284"/>
    </location>
</feature>
<dbReference type="EC" id="3.5.1.98" evidence="3 13"/>
<evidence type="ECO:0000256" key="4">
    <source>
        <dbReference type="ARBA" id="ARBA00022491"/>
    </source>
</evidence>
<feature type="compositionally biased region" description="Polar residues" evidence="17">
    <location>
        <begin position="154"/>
        <end position="166"/>
    </location>
</feature>
<keyword evidence="11" id="KW-0539">Nucleus</keyword>
<dbReference type="GO" id="GO:0005634">
    <property type="term" value="C:nucleus"/>
    <property type="evidence" value="ECO:0007669"/>
    <property type="project" value="UniProtKB-SubCell"/>
</dbReference>
<evidence type="ECO:0000256" key="5">
    <source>
        <dbReference type="ARBA" id="ARBA00022723"/>
    </source>
</evidence>
<sequence length="936" mass="102655">MHSMISSVDVKSEVPMGLEPISPLDLRTDLRMMMPVVDPVVREKQLQQELLLIQQQQQIQKQLLIAEFQKQHENLTRQHQAQLQEHIKELLAIKQQQELLEKEQKLEQQRQEQEVERHRREQQLPPLRGKDRGRERAVASTEVKQKLQEFLLSKSATKDTPTNGKNHSVGRHPKLWYTAAHHTSLDQSSPPLSGTSPSYKYTLPGAQDSKDDFPLRKTASEPNLKVRSRLKQKVAERRSSPLLRRKDGNLVTSFKKRVFEVAESSVSSSSPGSGPSSPNNGPAGNVTENEASALPPTPHPEQLVPQQRILIHEDSMNLLSLYTSPSLPNITLGLPAVPSPLNASNSLKDKQKCETQMLRQGVPLPSQYGSSIAASSSHVHVAMEGKPTSSHQALLQHLLLKEQMRQQKLLVAGGVPLHPQSPLATKERISPGIRGTHKLPRHRPLNRTQSAPLPQSTLAQLVIQQQHQQFLEKQKQYQQQIHMNKPPLLESSRARSLSVHQTLAAVGTDGLEKHGLLSRTHSSPAASMSPHPAADCPRQPSSATGIAYDPLMLKHQCICGSSTTHPEHAGRIQSIWSRLQETGLLSKCERIQGRKASLEEIQLVHSEHHSLLYGTSPLDGQKLDPRTLLGDDSRKFFSSLPCGGLGVDSDTIWNELHSSGAARMAVGCVIELASKVASGELKNGFAVVRPPGHHAEESAAMGFCFFNSVAITAKYLRDQLNISKILIVDLDVHHGNGTQQAFYADPSILYISLHRYDEGNFFPGSGAPNEVGVGLGEGYNVNIAWTGGLDPPMGDVEYLEAFRTVVMPVAREFDPDMVLVSAGFDALEGHTPPLGGYKVTAKCFGHLTKQLMTLANGRVALALEGGHDLTAICDASEACINALLGNEPGPLEEDALHQSVNTNAAASLQKTIDIQSMSSVSSSPLTRSSSLKLHWE</sequence>
<dbReference type="Gene3D" id="3.40.800.20">
    <property type="entry name" value="Histone deacetylase domain"/>
    <property type="match status" value="1"/>
</dbReference>
<dbReference type="SUPFAM" id="SSF52768">
    <property type="entry name" value="Arginase/deacetylase"/>
    <property type="match status" value="1"/>
</dbReference>
<dbReference type="VEuPathDB" id="HostDB:ENSMUSG00000004698"/>
<feature type="compositionally biased region" description="Basic and acidic residues" evidence="17">
    <location>
        <begin position="110"/>
        <end position="147"/>
    </location>
</feature>
<dbReference type="InterPro" id="IPR000286">
    <property type="entry name" value="HDACs"/>
</dbReference>
<dbReference type="PRINTS" id="PR01270">
    <property type="entry name" value="HDASUPER"/>
</dbReference>
<evidence type="ECO:0000256" key="12">
    <source>
        <dbReference type="ARBA" id="ARBA00048287"/>
    </source>
</evidence>
<reference evidence="20" key="4">
    <citation type="submission" date="2025-08" db="UniProtKB">
        <authorList>
            <consortium name="Ensembl"/>
        </authorList>
    </citation>
    <scope>IDENTIFICATION</scope>
    <source>
        <strain evidence="20">C57BL/6J</strain>
    </source>
</reference>
<dbReference type="Proteomes" id="UP000000589">
    <property type="component" value="Chromosome 12"/>
</dbReference>
<accession>A0A1B0GSE4</accession>
<dbReference type="PANTHER" id="PTHR45364">
    <property type="entry name" value="HISTONE DEACETYLASE 9-RELATED"/>
    <property type="match status" value="1"/>
</dbReference>
<evidence type="ECO:0000256" key="7">
    <source>
        <dbReference type="ARBA" id="ARBA00022833"/>
    </source>
</evidence>
<dbReference type="CDD" id="cd11681">
    <property type="entry name" value="HDAC_classIIa"/>
    <property type="match status" value="1"/>
</dbReference>
<feature type="compositionally biased region" description="Basic and acidic residues" evidence="17">
    <location>
        <begin position="208"/>
        <end position="219"/>
    </location>
</feature>
<dbReference type="GO" id="GO:0141221">
    <property type="term" value="F:histone deacetylase activity, hydrolytic mechanism"/>
    <property type="evidence" value="ECO:0007669"/>
    <property type="project" value="UniProtKB-EC"/>
</dbReference>
<feature type="compositionally biased region" description="Basic and acidic residues" evidence="17">
    <location>
        <begin position="233"/>
        <end position="242"/>
    </location>
</feature>
<evidence type="ECO:0000256" key="13">
    <source>
        <dbReference type="PIRNR" id="PIRNR037911"/>
    </source>
</evidence>
<dbReference type="GO" id="GO:0046872">
    <property type="term" value="F:metal ion binding"/>
    <property type="evidence" value="ECO:0007669"/>
    <property type="project" value="UniProtKB-KW"/>
</dbReference>
<evidence type="ECO:0000256" key="14">
    <source>
        <dbReference type="PIRSR" id="PIRSR037911-1"/>
    </source>
</evidence>
<evidence type="ECO:0007829" key="24">
    <source>
        <dbReference type="PubMed" id="21183079"/>
    </source>
</evidence>
<dbReference type="CDD" id="cd10163">
    <property type="entry name" value="ClassIIa_HDAC9_Gln-rich-N"/>
    <property type="match status" value="1"/>
</dbReference>
<dbReference type="PANTHER" id="PTHR45364:SF11">
    <property type="entry name" value="HISTONE DEACETYLASE 9"/>
    <property type="match status" value="1"/>
</dbReference>
<comment type="similarity">
    <text evidence="2 13">Belongs to the histone deacetylase family. HD type 2 subfamily.</text>
</comment>
<reference evidence="20 22" key="3">
    <citation type="journal article" date="2011" name="PLoS Biol.">
        <title>Modernizing reference genome assemblies.</title>
        <authorList>
            <person name="Church D.M."/>
            <person name="Schneider V.A."/>
            <person name="Graves T."/>
            <person name="Auger K."/>
            <person name="Cunningham F."/>
            <person name="Bouk N."/>
            <person name="Chen H.C."/>
            <person name="Agarwala R."/>
            <person name="McLaren W.M."/>
            <person name="Ritchie G.R."/>
            <person name="Albracht D."/>
            <person name="Kremitzki M."/>
            <person name="Rock S."/>
            <person name="Kotkiewicz H."/>
            <person name="Kremitzki C."/>
            <person name="Wollam A."/>
            <person name="Trani L."/>
            <person name="Fulton L."/>
            <person name="Fulton R."/>
            <person name="Matthews L."/>
            <person name="Whitehead S."/>
            <person name="Chow W."/>
            <person name="Torrance J."/>
            <person name="Dunn M."/>
            <person name="Harden G."/>
            <person name="Threadgold G."/>
            <person name="Wood J."/>
            <person name="Collins J."/>
            <person name="Heath P."/>
            <person name="Griffiths G."/>
            <person name="Pelan S."/>
            <person name="Grafham D."/>
            <person name="Eichler E.E."/>
            <person name="Weinstock G."/>
            <person name="Mardis E.R."/>
            <person name="Wilson R.K."/>
            <person name="Howe K."/>
            <person name="Flicek P."/>
            <person name="Hubbard T."/>
        </authorList>
    </citation>
    <scope>NUCLEOTIDE SEQUENCE [LARGE SCALE GENOMIC DNA]</scope>
    <source>
        <strain evidence="20 22">C57BL/6J</strain>
    </source>
</reference>
<feature type="domain" description="Histone deacetylase" evidence="18">
    <location>
        <begin position="565"/>
        <end position="883"/>
    </location>
</feature>
<dbReference type="InterPro" id="IPR037138">
    <property type="entry name" value="His_deacetylse_dom_sf"/>
</dbReference>
<dbReference type="Pfam" id="PF12203">
    <property type="entry name" value="HDAC4_Gln"/>
    <property type="match status" value="1"/>
</dbReference>
<evidence type="ECO:0000256" key="10">
    <source>
        <dbReference type="ARBA" id="ARBA00023163"/>
    </source>
</evidence>
<dbReference type="Pfam" id="PF00850">
    <property type="entry name" value="Hist_deacetyl"/>
    <property type="match status" value="1"/>
</dbReference>
<keyword evidence="8 13" id="KW-0156">Chromatin regulator</keyword>
<feature type="binding site" evidence="15">
    <location>
        <position position="565"/>
    </location>
    <ligand>
        <name>Zn(2+)</name>
        <dbReference type="ChEBI" id="CHEBI:29105"/>
    </ligand>
</feature>
<feature type="binding site" evidence="15">
    <location>
        <position position="559"/>
    </location>
    <ligand>
        <name>Zn(2+)</name>
        <dbReference type="ChEBI" id="CHEBI:29105"/>
    </ligand>
</feature>
<keyword evidence="9 13" id="KW-0805">Transcription regulation</keyword>